<evidence type="ECO:0000313" key="1">
    <source>
        <dbReference type="EMBL" id="MPN38282.1"/>
    </source>
</evidence>
<comment type="caution">
    <text evidence="1">The sequence shown here is derived from an EMBL/GenBank/DDBJ whole genome shotgun (WGS) entry which is preliminary data.</text>
</comment>
<dbReference type="AntiFam" id="ANF00072">
    <property type="entry name" value="Shadow ORF (opposite TypA)"/>
</dbReference>
<name>A0A645HIP6_9ZZZZ</name>
<dbReference type="AlphaFoldDB" id="A0A645HIP6"/>
<organism evidence="1">
    <name type="scientific">bioreactor metagenome</name>
    <dbReference type="NCBI Taxonomy" id="1076179"/>
    <lineage>
        <taxon>unclassified sequences</taxon>
        <taxon>metagenomes</taxon>
        <taxon>ecological metagenomes</taxon>
    </lineage>
</organism>
<proteinExistence type="predicted"/>
<gene>
    <name evidence="1" type="ORF">SDC9_185806</name>
</gene>
<accession>A0A645HIP6</accession>
<sequence>MAHPAHLHQFAGLCLHAFGNIYHHNNTVHSRQCTIGILGKILVTGCIENINLIIAILKSHNGCGNRNSTLPLYLHPVGRGGFLYFIRLYGSRHVNGAAKKQ</sequence>
<protein>
    <submittedName>
        <fullName evidence="1">Uncharacterized protein</fullName>
    </submittedName>
</protein>
<dbReference type="EMBL" id="VSSQ01093421">
    <property type="protein sequence ID" value="MPN38282.1"/>
    <property type="molecule type" value="Genomic_DNA"/>
</dbReference>
<reference evidence="1" key="1">
    <citation type="submission" date="2019-08" db="EMBL/GenBank/DDBJ databases">
        <authorList>
            <person name="Kucharzyk K."/>
            <person name="Murdoch R.W."/>
            <person name="Higgins S."/>
            <person name="Loffler F."/>
        </authorList>
    </citation>
    <scope>NUCLEOTIDE SEQUENCE</scope>
</reference>